<keyword evidence="6 8" id="KW-1133">Transmembrane helix</keyword>
<feature type="transmembrane region" description="Helical" evidence="8">
    <location>
        <begin position="308"/>
        <end position="326"/>
    </location>
</feature>
<dbReference type="PANTHER" id="PTHR47019">
    <property type="entry name" value="LIPID II FLIPPASE MURJ"/>
    <property type="match status" value="1"/>
</dbReference>
<evidence type="ECO:0000256" key="7">
    <source>
        <dbReference type="ARBA" id="ARBA00023136"/>
    </source>
</evidence>
<evidence type="ECO:0000256" key="8">
    <source>
        <dbReference type="SAM" id="Phobius"/>
    </source>
</evidence>
<accession>A0ABV5V0H7</accession>
<dbReference type="EMBL" id="JBHMAX010000010">
    <property type="protein sequence ID" value="MFB9731304.1"/>
    <property type="molecule type" value="Genomic_DNA"/>
</dbReference>
<feature type="transmembrane region" description="Helical" evidence="8">
    <location>
        <begin position="346"/>
        <end position="368"/>
    </location>
</feature>
<organism evidence="9 10">
    <name type="scientific">Ornithinimicrobium kibberense</name>
    <dbReference type="NCBI Taxonomy" id="282060"/>
    <lineage>
        <taxon>Bacteria</taxon>
        <taxon>Bacillati</taxon>
        <taxon>Actinomycetota</taxon>
        <taxon>Actinomycetes</taxon>
        <taxon>Micrococcales</taxon>
        <taxon>Ornithinimicrobiaceae</taxon>
        <taxon>Ornithinimicrobium</taxon>
    </lineage>
</organism>
<evidence type="ECO:0000256" key="2">
    <source>
        <dbReference type="ARBA" id="ARBA00022475"/>
    </source>
</evidence>
<feature type="non-terminal residue" evidence="9">
    <location>
        <position position="455"/>
    </location>
</feature>
<evidence type="ECO:0000313" key="9">
    <source>
        <dbReference type="EMBL" id="MFB9731304.1"/>
    </source>
</evidence>
<evidence type="ECO:0000256" key="4">
    <source>
        <dbReference type="ARBA" id="ARBA00022960"/>
    </source>
</evidence>
<protein>
    <submittedName>
        <fullName evidence="9">Murein biosynthesis integral membrane protein MurJ</fullName>
    </submittedName>
</protein>
<keyword evidence="7 8" id="KW-0472">Membrane</keyword>
<comment type="subcellular location">
    <subcellularLocation>
        <location evidence="1">Cell membrane</location>
        <topology evidence="1">Multi-pass membrane protein</topology>
    </subcellularLocation>
</comment>
<dbReference type="PANTHER" id="PTHR47019:SF1">
    <property type="entry name" value="LIPID II FLIPPASE MURJ"/>
    <property type="match status" value="1"/>
</dbReference>
<evidence type="ECO:0000256" key="3">
    <source>
        <dbReference type="ARBA" id="ARBA00022692"/>
    </source>
</evidence>
<feature type="transmembrane region" description="Helical" evidence="8">
    <location>
        <begin position="88"/>
        <end position="117"/>
    </location>
</feature>
<keyword evidence="10" id="KW-1185">Reference proteome</keyword>
<dbReference type="PRINTS" id="PR01806">
    <property type="entry name" value="VIRFACTRMVIN"/>
</dbReference>
<keyword evidence="3 8" id="KW-0812">Transmembrane</keyword>
<evidence type="ECO:0000313" key="10">
    <source>
        <dbReference type="Proteomes" id="UP001589613"/>
    </source>
</evidence>
<dbReference type="InterPro" id="IPR051050">
    <property type="entry name" value="Lipid_II_flippase_MurJ/MviN"/>
</dbReference>
<keyword evidence="2" id="KW-1003">Cell membrane</keyword>
<feature type="transmembrane region" description="Helical" evidence="8">
    <location>
        <begin position="408"/>
        <end position="428"/>
    </location>
</feature>
<evidence type="ECO:0000256" key="5">
    <source>
        <dbReference type="ARBA" id="ARBA00022984"/>
    </source>
</evidence>
<sequence>MAARSGVGRAALLVAVLTAVSTVLGLVRDAVLAAVYGAGPQLDAWFVALGLSSILLGVLGTSLTRAVTPVVAREVDAEGDECRGHPGWWTATVVGTVGLGVVGVVLGLAAAPISVVLAPGLARTDDGTLVLLVRVVLLATVLIAATDLLAGLAHGHGVFRWVALQGIPFNLVMIAAAGLLGPRYGVAALAWGFVVGSLLRMLLQLWPAWRHRWRLATRVDLRSPGWREIAAMVPALMLGQAVVNVSTIVDRAVASTVQEGAVSAIFLGWRLTNLPETLVVAALMAPLYPAMGAAAGRPRELRALLHRGTGVTLTILVPVVAALAVVPDRVVALAFGRGSFDEEAVALTATAVVWFLPALLAVGWRHVVVSASYAVGDTRGPVAIGVVAMVVNVVGDLTLAPVLGVRGIVLATSVSMLLAAVLTSWYVADRHRLLDVARARGQVVRALVTGLAAGL</sequence>
<dbReference type="Proteomes" id="UP001589613">
    <property type="component" value="Unassembled WGS sequence"/>
</dbReference>
<feature type="transmembrane region" description="Helical" evidence="8">
    <location>
        <begin position="186"/>
        <end position="209"/>
    </location>
</feature>
<proteinExistence type="predicted"/>
<reference evidence="9 10" key="1">
    <citation type="submission" date="2024-09" db="EMBL/GenBank/DDBJ databases">
        <authorList>
            <person name="Sun Q."/>
            <person name="Mori K."/>
        </authorList>
    </citation>
    <scope>NUCLEOTIDE SEQUENCE [LARGE SCALE GENOMIC DNA]</scope>
    <source>
        <strain evidence="9 10">JCM 12763</strain>
    </source>
</reference>
<feature type="transmembrane region" description="Helical" evidence="8">
    <location>
        <begin position="129"/>
        <end position="149"/>
    </location>
</feature>
<feature type="transmembrane region" description="Helical" evidence="8">
    <location>
        <begin position="380"/>
        <end position="402"/>
    </location>
</feature>
<keyword evidence="4" id="KW-0133">Cell shape</keyword>
<comment type="caution">
    <text evidence="9">The sequence shown here is derived from an EMBL/GenBank/DDBJ whole genome shotgun (WGS) entry which is preliminary data.</text>
</comment>
<dbReference type="InterPro" id="IPR004268">
    <property type="entry name" value="MurJ"/>
</dbReference>
<evidence type="ECO:0000256" key="1">
    <source>
        <dbReference type="ARBA" id="ARBA00004651"/>
    </source>
</evidence>
<evidence type="ECO:0000256" key="6">
    <source>
        <dbReference type="ARBA" id="ARBA00022989"/>
    </source>
</evidence>
<feature type="transmembrane region" description="Helical" evidence="8">
    <location>
        <begin position="44"/>
        <end position="67"/>
    </location>
</feature>
<name>A0ABV5V0H7_9MICO</name>
<feature type="transmembrane region" description="Helical" evidence="8">
    <location>
        <begin position="161"/>
        <end position="180"/>
    </location>
</feature>
<keyword evidence="5" id="KW-0573">Peptidoglycan synthesis</keyword>
<dbReference type="RefSeq" id="WP_377465755.1">
    <property type="nucleotide sequence ID" value="NZ_JBHMAX010000010.1"/>
</dbReference>
<dbReference type="Pfam" id="PF03023">
    <property type="entry name" value="MurJ"/>
    <property type="match status" value="1"/>
</dbReference>
<gene>
    <name evidence="9" type="primary">murJ</name>
    <name evidence="9" type="ORF">ACFFN0_04515</name>
</gene>